<sequence length="394" mass="44226">MAANTSTTATDALSRSGAVMFLRELYSSCEITLIAKPKRDSKGRKVHLYYAQMAAALLDEEKHFLAHLTTKNLLAFLLTSSLKYRIHSVVAIDYKSSDETTLLVDHDVLSWNTYNFPECVSAALTAHSRNKTRSDYQQGASFTPPTLEDVRKFSTRLHELYPYVLKTERFVSANMSRLWPAETFAEALRTLPWIDSGGVINILSRSAEQIAVFVREITERKNWEVGAVYLVAHMVARAYLDVPDIVSEQNVRPVCLKFVTRLQHTVNTAYWDLYGTPEKQLAIVKSFNSVRDVVAFEAASSLVSNEDQEADRKLSNLTSTLTLTTAASRNIRVGEIPAAVPANFGRNLLLGLASEFKVRRNRASLGLPLDLSEESPVLHTSRRLYLEVPASFYR</sequence>
<gene>
    <name evidence="1" type="ORF">V5799_033397</name>
</gene>
<keyword evidence="2" id="KW-1185">Reference proteome</keyword>
<comment type="caution">
    <text evidence="1">The sequence shown here is derived from an EMBL/GenBank/DDBJ whole genome shotgun (WGS) entry which is preliminary data.</text>
</comment>
<evidence type="ECO:0000313" key="1">
    <source>
        <dbReference type="EMBL" id="KAK8763994.1"/>
    </source>
</evidence>
<accession>A0AAQ4DNF4</accession>
<evidence type="ECO:0000313" key="2">
    <source>
        <dbReference type="Proteomes" id="UP001321473"/>
    </source>
</evidence>
<organism evidence="1 2">
    <name type="scientific">Amblyomma americanum</name>
    <name type="common">Lone star tick</name>
    <dbReference type="NCBI Taxonomy" id="6943"/>
    <lineage>
        <taxon>Eukaryota</taxon>
        <taxon>Metazoa</taxon>
        <taxon>Ecdysozoa</taxon>
        <taxon>Arthropoda</taxon>
        <taxon>Chelicerata</taxon>
        <taxon>Arachnida</taxon>
        <taxon>Acari</taxon>
        <taxon>Parasitiformes</taxon>
        <taxon>Ixodida</taxon>
        <taxon>Ixodoidea</taxon>
        <taxon>Ixodidae</taxon>
        <taxon>Amblyomminae</taxon>
        <taxon>Amblyomma</taxon>
    </lineage>
</organism>
<protein>
    <submittedName>
        <fullName evidence="1">Uncharacterized protein</fullName>
    </submittedName>
</protein>
<dbReference type="Proteomes" id="UP001321473">
    <property type="component" value="Unassembled WGS sequence"/>
</dbReference>
<name>A0AAQ4DNF4_AMBAM</name>
<reference evidence="1 2" key="1">
    <citation type="journal article" date="2023" name="Arcadia Sci">
        <title>De novo assembly of a long-read Amblyomma americanum tick genome.</title>
        <authorList>
            <person name="Chou S."/>
            <person name="Poskanzer K.E."/>
            <person name="Rollins M."/>
            <person name="Thuy-Boun P.S."/>
        </authorList>
    </citation>
    <scope>NUCLEOTIDE SEQUENCE [LARGE SCALE GENOMIC DNA]</scope>
    <source>
        <strain evidence="1">F_SG_1</strain>
        <tissue evidence="1">Salivary glands</tissue>
    </source>
</reference>
<dbReference type="AlphaFoldDB" id="A0AAQ4DNF4"/>
<dbReference type="EMBL" id="JARKHS020028789">
    <property type="protein sequence ID" value="KAK8763994.1"/>
    <property type="molecule type" value="Genomic_DNA"/>
</dbReference>
<proteinExistence type="predicted"/>